<feature type="signal peptide" evidence="2">
    <location>
        <begin position="1"/>
        <end position="22"/>
    </location>
</feature>
<sequence length="236" mass="25163">MKKITVSAILIIASFYQGIVHAKSTKQQEEPLEECSTSDLVLTSTPTSSVTVLGCSGAHPDNDFISPGWLAGEEIWDTDGILTNTSPTTSSESWDYLTKYNPNGTLDGAASSLFSIAFDDCLNNEGDPISCNSDAVALEMTMSFTQPTTDLLYNQFVLIAKASNYYSLYQIEVLEGIQSLAGTLTMVSKNGLSHLSVWGAKVASTPRPPTSVSAPAGLGVLLLGCGAILLRRKLQK</sequence>
<evidence type="ECO:0000313" key="4">
    <source>
        <dbReference type="Proteomes" id="UP001209257"/>
    </source>
</evidence>
<keyword evidence="1" id="KW-0812">Transmembrane</keyword>
<proteinExistence type="predicted"/>
<evidence type="ECO:0000256" key="2">
    <source>
        <dbReference type="SAM" id="SignalP"/>
    </source>
</evidence>
<dbReference type="RefSeq" id="WP_262995767.1">
    <property type="nucleotide sequence ID" value="NZ_JAOTJC010000012.1"/>
</dbReference>
<evidence type="ECO:0000313" key="3">
    <source>
        <dbReference type="EMBL" id="MCU7555784.1"/>
    </source>
</evidence>
<gene>
    <name evidence="3" type="ORF">OCL06_14420</name>
</gene>
<feature type="transmembrane region" description="Helical" evidence="1">
    <location>
        <begin position="212"/>
        <end position="230"/>
    </location>
</feature>
<dbReference type="Proteomes" id="UP001209257">
    <property type="component" value="Unassembled WGS sequence"/>
</dbReference>
<dbReference type="EMBL" id="JAOTJC010000012">
    <property type="protein sequence ID" value="MCU7555784.1"/>
    <property type="molecule type" value="Genomic_DNA"/>
</dbReference>
<name>A0ABT2VR59_9ALTE</name>
<feature type="chain" id="PRO_5046861369" description="PEP-CTERM sorting domain-containing protein" evidence="2">
    <location>
        <begin position="23"/>
        <end position="236"/>
    </location>
</feature>
<evidence type="ECO:0008006" key="5">
    <source>
        <dbReference type="Google" id="ProtNLM"/>
    </source>
</evidence>
<keyword evidence="2" id="KW-0732">Signal</keyword>
<keyword evidence="1" id="KW-1133">Transmembrane helix</keyword>
<reference evidence="4" key="1">
    <citation type="submission" date="2023-07" db="EMBL/GenBank/DDBJ databases">
        <title>Study on multiphase classification of strain Alteromonas salexigens isolated from the Yellow Sea.</title>
        <authorList>
            <person name="Sun L."/>
        </authorList>
    </citation>
    <scope>NUCLEOTIDE SEQUENCE [LARGE SCALE GENOMIC DNA]</scope>
    <source>
        <strain evidence="4">ASW11-19</strain>
    </source>
</reference>
<organism evidence="3 4">
    <name type="scientific">Alteromonas salexigens</name>
    <dbReference type="NCBI Taxonomy" id="2982530"/>
    <lineage>
        <taxon>Bacteria</taxon>
        <taxon>Pseudomonadati</taxon>
        <taxon>Pseudomonadota</taxon>
        <taxon>Gammaproteobacteria</taxon>
        <taxon>Alteromonadales</taxon>
        <taxon>Alteromonadaceae</taxon>
        <taxon>Alteromonas/Salinimonas group</taxon>
        <taxon>Alteromonas</taxon>
    </lineage>
</organism>
<accession>A0ABT2VR59</accession>
<comment type="caution">
    <text evidence="3">The sequence shown here is derived from an EMBL/GenBank/DDBJ whole genome shotgun (WGS) entry which is preliminary data.</text>
</comment>
<protein>
    <recommendedName>
        <fullName evidence="5">PEP-CTERM sorting domain-containing protein</fullName>
    </recommendedName>
</protein>
<evidence type="ECO:0000256" key="1">
    <source>
        <dbReference type="SAM" id="Phobius"/>
    </source>
</evidence>
<keyword evidence="1" id="KW-0472">Membrane</keyword>
<keyword evidence="4" id="KW-1185">Reference proteome</keyword>